<accession>A0ABS9UUZ8</accession>
<organism evidence="1 2">
    <name type="scientific">Belliella calami</name>
    <dbReference type="NCBI Taxonomy" id="2923436"/>
    <lineage>
        <taxon>Bacteria</taxon>
        <taxon>Pseudomonadati</taxon>
        <taxon>Bacteroidota</taxon>
        <taxon>Cytophagia</taxon>
        <taxon>Cytophagales</taxon>
        <taxon>Cyclobacteriaceae</taxon>
        <taxon>Belliella</taxon>
    </lineage>
</organism>
<sequence length="76" mass="9062">MNKKTSDSELEHSTDTQTTANREFSIFSRIFRFIMRLYIKILKYTILAFIEIFKEILRIPFGKKTKKSKKVKTPKS</sequence>
<proteinExistence type="predicted"/>
<keyword evidence="2" id="KW-1185">Reference proteome</keyword>
<comment type="caution">
    <text evidence="1">The sequence shown here is derived from an EMBL/GenBank/DDBJ whole genome shotgun (WGS) entry which is preliminary data.</text>
</comment>
<evidence type="ECO:0000313" key="1">
    <source>
        <dbReference type="EMBL" id="MCH7400030.1"/>
    </source>
</evidence>
<evidence type="ECO:0000313" key="2">
    <source>
        <dbReference type="Proteomes" id="UP001165488"/>
    </source>
</evidence>
<dbReference type="RefSeq" id="WP_241276523.1">
    <property type="nucleotide sequence ID" value="NZ_JAKZGS010000026.1"/>
</dbReference>
<gene>
    <name evidence="1" type="ORF">MM236_18695</name>
</gene>
<protein>
    <submittedName>
        <fullName evidence="1">Uncharacterized protein</fullName>
    </submittedName>
</protein>
<reference evidence="1" key="1">
    <citation type="submission" date="2022-03" db="EMBL/GenBank/DDBJ databases">
        <title>De novo assembled genomes of Belliella spp. (Cyclobacteriaceae) strains.</title>
        <authorList>
            <person name="Szabo A."/>
            <person name="Korponai K."/>
            <person name="Felfoldi T."/>
        </authorList>
    </citation>
    <scope>NUCLEOTIDE SEQUENCE</scope>
    <source>
        <strain evidence="1">DSM 107340</strain>
    </source>
</reference>
<dbReference type="EMBL" id="JAKZGS010000026">
    <property type="protein sequence ID" value="MCH7400030.1"/>
    <property type="molecule type" value="Genomic_DNA"/>
</dbReference>
<dbReference type="Proteomes" id="UP001165488">
    <property type="component" value="Unassembled WGS sequence"/>
</dbReference>
<name>A0ABS9UUZ8_9BACT</name>